<proteinExistence type="predicted"/>
<protein>
    <submittedName>
        <fullName evidence="1">Uncharacterized protein</fullName>
    </submittedName>
</protein>
<dbReference type="AlphaFoldDB" id="A0AAV8Z7F7"/>
<evidence type="ECO:0000313" key="2">
    <source>
        <dbReference type="Proteomes" id="UP001162162"/>
    </source>
</evidence>
<accession>A0AAV8Z7F7</accession>
<name>A0AAV8Z7F7_9CUCU</name>
<sequence length="78" mass="9086">MRQIQIAKLKLCCGEVIHILLRANTDYVNYCGMTRCPCVIATWFRIPLQVCSAYQRLAQFLSEYVFDDDNMVSYIAEK</sequence>
<reference evidence="1" key="1">
    <citation type="journal article" date="2023" name="Insect Mol. Biol.">
        <title>Genome sequencing provides insights into the evolution of gene families encoding plant cell wall-degrading enzymes in longhorned beetles.</title>
        <authorList>
            <person name="Shin N.R."/>
            <person name="Okamura Y."/>
            <person name="Kirsch R."/>
            <person name="Pauchet Y."/>
        </authorList>
    </citation>
    <scope>NUCLEOTIDE SEQUENCE</scope>
    <source>
        <strain evidence="1">AMC_N1</strain>
    </source>
</reference>
<organism evidence="1 2">
    <name type="scientific">Aromia moschata</name>
    <dbReference type="NCBI Taxonomy" id="1265417"/>
    <lineage>
        <taxon>Eukaryota</taxon>
        <taxon>Metazoa</taxon>
        <taxon>Ecdysozoa</taxon>
        <taxon>Arthropoda</taxon>
        <taxon>Hexapoda</taxon>
        <taxon>Insecta</taxon>
        <taxon>Pterygota</taxon>
        <taxon>Neoptera</taxon>
        <taxon>Endopterygota</taxon>
        <taxon>Coleoptera</taxon>
        <taxon>Polyphaga</taxon>
        <taxon>Cucujiformia</taxon>
        <taxon>Chrysomeloidea</taxon>
        <taxon>Cerambycidae</taxon>
        <taxon>Cerambycinae</taxon>
        <taxon>Callichromatini</taxon>
        <taxon>Aromia</taxon>
    </lineage>
</organism>
<dbReference type="EMBL" id="JAPWTK010000013">
    <property type="protein sequence ID" value="KAJ8959343.1"/>
    <property type="molecule type" value="Genomic_DNA"/>
</dbReference>
<evidence type="ECO:0000313" key="1">
    <source>
        <dbReference type="EMBL" id="KAJ8959343.1"/>
    </source>
</evidence>
<dbReference type="Proteomes" id="UP001162162">
    <property type="component" value="Unassembled WGS sequence"/>
</dbReference>
<gene>
    <name evidence="1" type="ORF">NQ318_022029</name>
</gene>
<keyword evidence="2" id="KW-1185">Reference proteome</keyword>
<comment type="caution">
    <text evidence="1">The sequence shown here is derived from an EMBL/GenBank/DDBJ whole genome shotgun (WGS) entry which is preliminary data.</text>
</comment>